<dbReference type="AlphaFoldDB" id="A0A7C1ZR78"/>
<dbReference type="NCBIfam" id="NF033819">
    <property type="entry name" value="IS66_TnpB"/>
    <property type="match status" value="1"/>
</dbReference>
<evidence type="ECO:0000313" key="1">
    <source>
        <dbReference type="EMBL" id="HEC73705.1"/>
    </source>
</evidence>
<proteinExistence type="predicted"/>
<name>A0A7C1ZR78_9GAMM</name>
<gene>
    <name evidence="1" type="ORF">ENI26_04935</name>
</gene>
<sequence length="129" mass="15270">MGCSLTSRVGRMKALASFDVVYLHRDPVDFRKAINGLSVIVEQYMQLSPFNGALFVFCNKRRDKLKVLYWDSTGFCLWYKRLEKDKFKWPKKHRETTIQLSTEQMDWLLRGFDIAQLKPHQLLDFNTTC</sequence>
<dbReference type="Proteomes" id="UP000886384">
    <property type="component" value="Unassembled WGS sequence"/>
</dbReference>
<reference evidence="1" key="1">
    <citation type="journal article" date="2020" name="mSystems">
        <title>Genome- and Community-Level Interaction Insights into Carbon Utilization and Element Cycling Functions of Hydrothermarchaeota in Hydrothermal Sediment.</title>
        <authorList>
            <person name="Zhou Z."/>
            <person name="Liu Y."/>
            <person name="Xu W."/>
            <person name="Pan J."/>
            <person name="Luo Z.H."/>
            <person name="Li M."/>
        </authorList>
    </citation>
    <scope>NUCLEOTIDE SEQUENCE [LARGE SCALE GENOMIC DNA]</scope>
    <source>
        <strain evidence="1">HyVt-380</strain>
    </source>
</reference>
<organism evidence="1">
    <name type="scientific">Methylophaga aminisulfidivorans</name>
    <dbReference type="NCBI Taxonomy" id="230105"/>
    <lineage>
        <taxon>Bacteria</taxon>
        <taxon>Pseudomonadati</taxon>
        <taxon>Pseudomonadota</taxon>
        <taxon>Gammaproteobacteria</taxon>
        <taxon>Thiotrichales</taxon>
        <taxon>Piscirickettsiaceae</taxon>
        <taxon>Methylophaga</taxon>
    </lineage>
</organism>
<dbReference type="PANTHER" id="PTHR36455:SF1">
    <property type="entry name" value="BLR8292 PROTEIN"/>
    <property type="match status" value="1"/>
</dbReference>
<protein>
    <submittedName>
        <fullName evidence="1">Transposase</fullName>
    </submittedName>
</protein>
<dbReference type="Pfam" id="PF05717">
    <property type="entry name" value="TnpB_IS66"/>
    <property type="match status" value="1"/>
</dbReference>
<comment type="caution">
    <text evidence="1">The sequence shown here is derived from an EMBL/GenBank/DDBJ whole genome shotgun (WGS) entry which is preliminary data.</text>
</comment>
<dbReference type="PANTHER" id="PTHR36455">
    <property type="match status" value="1"/>
</dbReference>
<dbReference type="EMBL" id="DRHY01000104">
    <property type="protein sequence ID" value="HEC73705.1"/>
    <property type="molecule type" value="Genomic_DNA"/>
</dbReference>
<accession>A0A7C1ZR78</accession>
<dbReference type="InterPro" id="IPR008878">
    <property type="entry name" value="Transposase_IS66_Orf2"/>
</dbReference>